<evidence type="ECO:0000313" key="2">
    <source>
        <dbReference type="EMBL" id="GFU00118.1"/>
    </source>
</evidence>
<dbReference type="Proteomes" id="UP000887013">
    <property type="component" value="Unassembled WGS sequence"/>
</dbReference>
<name>A0A8X6Q4S9_NEPPI</name>
<sequence length="70" mass="8129">MMLRSFHIGSSVDELFSPLRRRKRHSSDLLQTQQKGSFSSERFRTLPRLSSASPMNLPESKVEDWGIHLE</sequence>
<dbReference type="AlphaFoldDB" id="A0A8X6Q4S9"/>
<protein>
    <submittedName>
        <fullName evidence="2">Uncharacterized protein</fullName>
    </submittedName>
</protein>
<evidence type="ECO:0000313" key="3">
    <source>
        <dbReference type="Proteomes" id="UP000887013"/>
    </source>
</evidence>
<dbReference type="EMBL" id="BMAW01027065">
    <property type="protein sequence ID" value="GFU00118.1"/>
    <property type="molecule type" value="Genomic_DNA"/>
</dbReference>
<organism evidence="2 3">
    <name type="scientific">Nephila pilipes</name>
    <name type="common">Giant wood spider</name>
    <name type="synonym">Nephila maculata</name>
    <dbReference type="NCBI Taxonomy" id="299642"/>
    <lineage>
        <taxon>Eukaryota</taxon>
        <taxon>Metazoa</taxon>
        <taxon>Ecdysozoa</taxon>
        <taxon>Arthropoda</taxon>
        <taxon>Chelicerata</taxon>
        <taxon>Arachnida</taxon>
        <taxon>Araneae</taxon>
        <taxon>Araneomorphae</taxon>
        <taxon>Entelegynae</taxon>
        <taxon>Araneoidea</taxon>
        <taxon>Nephilidae</taxon>
        <taxon>Nephila</taxon>
    </lineage>
</organism>
<comment type="caution">
    <text evidence="2">The sequence shown here is derived from an EMBL/GenBank/DDBJ whole genome shotgun (WGS) entry which is preliminary data.</text>
</comment>
<feature type="compositionally biased region" description="Polar residues" evidence="1">
    <location>
        <begin position="28"/>
        <end position="40"/>
    </location>
</feature>
<accession>A0A8X6Q4S9</accession>
<gene>
    <name evidence="2" type="ORF">NPIL_112901</name>
</gene>
<evidence type="ECO:0000256" key="1">
    <source>
        <dbReference type="SAM" id="MobiDB-lite"/>
    </source>
</evidence>
<feature type="region of interest" description="Disordered" evidence="1">
    <location>
        <begin position="23"/>
        <end position="58"/>
    </location>
</feature>
<keyword evidence="3" id="KW-1185">Reference proteome</keyword>
<reference evidence="2" key="1">
    <citation type="submission" date="2020-08" db="EMBL/GenBank/DDBJ databases">
        <title>Multicomponent nature underlies the extraordinary mechanical properties of spider dragline silk.</title>
        <authorList>
            <person name="Kono N."/>
            <person name="Nakamura H."/>
            <person name="Mori M."/>
            <person name="Yoshida Y."/>
            <person name="Ohtoshi R."/>
            <person name="Malay A.D."/>
            <person name="Moran D.A.P."/>
            <person name="Tomita M."/>
            <person name="Numata K."/>
            <person name="Arakawa K."/>
        </authorList>
    </citation>
    <scope>NUCLEOTIDE SEQUENCE</scope>
</reference>
<proteinExistence type="predicted"/>